<dbReference type="InterPro" id="IPR036627">
    <property type="entry name" value="CobW-likC_sf"/>
</dbReference>
<comment type="caution">
    <text evidence="11">The sequence shown here is derived from an EMBL/GenBank/DDBJ whole genome shotgun (WGS) entry which is preliminary data.</text>
</comment>
<organism evidence="11 12">
    <name type="scientific">Mycoemilia scoparia</name>
    <dbReference type="NCBI Taxonomy" id="417184"/>
    <lineage>
        <taxon>Eukaryota</taxon>
        <taxon>Fungi</taxon>
        <taxon>Fungi incertae sedis</taxon>
        <taxon>Zoopagomycota</taxon>
        <taxon>Kickxellomycotina</taxon>
        <taxon>Kickxellomycetes</taxon>
        <taxon>Kickxellales</taxon>
        <taxon>Kickxellaceae</taxon>
        <taxon>Mycoemilia</taxon>
    </lineage>
</organism>
<dbReference type="InterPro" id="IPR003495">
    <property type="entry name" value="CobW/HypB/UreG_nucleotide-bd"/>
</dbReference>
<gene>
    <name evidence="11" type="ORF">H4219_002936</name>
</gene>
<dbReference type="EMBL" id="JANBPU010000059">
    <property type="protein sequence ID" value="KAJ1917892.1"/>
    <property type="molecule type" value="Genomic_DNA"/>
</dbReference>
<name>A0A9W7ZWZ6_9FUNG</name>
<keyword evidence="3" id="KW-0862">Zinc</keyword>
<feature type="domain" description="CobW C-terminal" evidence="10">
    <location>
        <begin position="369"/>
        <end position="447"/>
    </location>
</feature>
<evidence type="ECO:0000256" key="7">
    <source>
        <dbReference type="ARBA" id="ARBA00049117"/>
    </source>
</evidence>
<evidence type="ECO:0000313" key="12">
    <source>
        <dbReference type="Proteomes" id="UP001150538"/>
    </source>
</evidence>
<evidence type="ECO:0000259" key="9">
    <source>
        <dbReference type="Pfam" id="PF02492"/>
    </source>
</evidence>
<dbReference type="InterPro" id="IPR027417">
    <property type="entry name" value="P-loop_NTPase"/>
</dbReference>
<dbReference type="Pfam" id="PF07683">
    <property type="entry name" value="CobW_C"/>
    <property type="match status" value="1"/>
</dbReference>
<reference evidence="11" key="1">
    <citation type="submission" date="2022-07" db="EMBL/GenBank/DDBJ databases">
        <title>Phylogenomic reconstructions and comparative analyses of Kickxellomycotina fungi.</title>
        <authorList>
            <person name="Reynolds N.K."/>
            <person name="Stajich J.E."/>
            <person name="Barry K."/>
            <person name="Grigoriev I.V."/>
            <person name="Crous P."/>
            <person name="Smith M.E."/>
        </authorList>
    </citation>
    <scope>NUCLEOTIDE SEQUENCE</scope>
    <source>
        <strain evidence="11">NBRC 100468</strain>
    </source>
</reference>
<dbReference type="OrthoDB" id="258627at2759"/>
<keyword evidence="4" id="KW-0342">GTP-binding</keyword>
<keyword evidence="2" id="KW-0378">Hydrolase</keyword>
<dbReference type="InterPro" id="IPR011629">
    <property type="entry name" value="CobW-like_C"/>
</dbReference>
<evidence type="ECO:0000256" key="2">
    <source>
        <dbReference type="ARBA" id="ARBA00022801"/>
    </source>
</evidence>
<feature type="compositionally biased region" description="Polar residues" evidence="8">
    <location>
        <begin position="20"/>
        <end position="40"/>
    </location>
</feature>
<evidence type="ECO:0000256" key="6">
    <source>
        <dbReference type="ARBA" id="ARBA00034320"/>
    </source>
</evidence>
<keyword evidence="12" id="KW-1185">Reference proteome</keyword>
<evidence type="ECO:0000256" key="1">
    <source>
        <dbReference type="ARBA" id="ARBA00022741"/>
    </source>
</evidence>
<dbReference type="Pfam" id="PF02492">
    <property type="entry name" value="cobW"/>
    <property type="match status" value="1"/>
</dbReference>
<feature type="compositionally biased region" description="Polar residues" evidence="8">
    <location>
        <begin position="285"/>
        <end position="294"/>
    </location>
</feature>
<keyword evidence="5" id="KW-0143">Chaperone</keyword>
<feature type="region of interest" description="Disordered" evidence="8">
    <location>
        <begin position="20"/>
        <end position="46"/>
    </location>
</feature>
<evidence type="ECO:0000256" key="3">
    <source>
        <dbReference type="ARBA" id="ARBA00022833"/>
    </source>
</evidence>
<dbReference type="AlphaFoldDB" id="A0A9W7ZWZ6"/>
<protein>
    <submittedName>
        <fullName evidence="11">Uncharacterized protein</fullName>
    </submittedName>
</protein>
<dbReference type="Gene3D" id="3.40.50.300">
    <property type="entry name" value="P-loop containing nucleotide triphosphate hydrolases"/>
    <property type="match status" value="1"/>
</dbReference>
<evidence type="ECO:0000259" key="10">
    <source>
        <dbReference type="Pfam" id="PF07683"/>
    </source>
</evidence>
<feature type="compositionally biased region" description="Low complexity" evidence="8">
    <location>
        <begin position="344"/>
        <end position="368"/>
    </location>
</feature>
<dbReference type="GO" id="GO:0005525">
    <property type="term" value="F:GTP binding"/>
    <property type="evidence" value="ECO:0007669"/>
    <property type="project" value="UniProtKB-KW"/>
</dbReference>
<dbReference type="GO" id="GO:0016787">
    <property type="term" value="F:hydrolase activity"/>
    <property type="evidence" value="ECO:0007669"/>
    <property type="project" value="UniProtKB-KW"/>
</dbReference>
<keyword evidence="1" id="KW-0547">Nucleotide-binding</keyword>
<comment type="similarity">
    <text evidence="6">Belongs to the SIMIBI class G3E GTPase family. ZNG1 subfamily.</text>
</comment>
<feature type="domain" description="CobW/HypB/UreG nucleotide-binding" evidence="9">
    <location>
        <begin position="52"/>
        <end position="242"/>
    </location>
</feature>
<feature type="region of interest" description="Disordered" evidence="8">
    <location>
        <begin position="277"/>
        <end position="314"/>
    </location>
</feature>
<evidence type="ECO:0000256" key="4">
    <source>
        <dbReference type="ARBA" id="ARBA00023134"/>
    </source>
</evidence>
<dbReference type="PANTHER" id="PTHR13748">
    <property type="entry name" value="COBW-RELATED"/>
    <property type="match status" value="1"/>
</dbReference>
<sequence length="454" mass="50788">MAEEIPQLVDLDLNPVSNKSVQNHEATQQSAAQVDTASNDVENEAGSKKRIPATILTGFLGSGKTTLLNYILNENHGKRIAVIMNEFGDSQGVDKSLVTKNDKGDTVEEWLDLDNGCLCCTVKDKGIKAIETLMEKRGKFDYILLETTGVADPGRIAGMFWTNEEFDSDIYLDGIVTLVDAKNFKKELNKPNHTRDKDSPSEIQNQIALADRIIINKLDLVSEEQLHNVEDIIRNMNQVAQIKTSIYSKIDLDFVLSIGAYSDPSALLISKIQDLKETSKKDTSRPNSTDSTIKTICFEYPPSPNPNTPNNDNNVTNVVEWNKIDEWIQILLWENQIPGTTSANNNNNNNNNSNDQEQQQQQQQQQQQESEAMEILRIKGVLKVKNFFEVGSPQPSDDSQSHIMVQGVREIYEATKIDASVTPSDQLPNKLILIGRNMDHEGLKNSWLTLISSN</sequence>
<dbReference type="SUPFAM" id="SSF90002">
    <property type="entry name" value="Hypothetical protein YjiA, C-terminal domain"/>
    <property type="match status" value="1"/>
</dbReference>
<evidence type="ECO:0000256" key="8">
    <source>
        <dbReference type="SAM" id="MobiDB-lite"/>
    </source>
</evidence>
<evidence type="ECO:0000256" key="5">
    <source>
        <dbReference type="ARBA" id="ARBA00023186"/>
    </source>
</evidence>
<dbReference type="PANTHER" id="PTHR13748:SF31">
    <property type="entry name" value="ZINC-REGULATED GTPASE METALLOPROTEIN ACTIVATOR 1A-RELATED"/>
    <property type="match status" value="1"/>
</dbReference>
<evidence type="ECO:0000313" key="11">
    <source>
        <dbReference type="EMBL" id="KAJ1917892.1"/>
    </source>
</evidence>
<dbReference type="SUPFAM" id="SSF52540">
    <property type="entry name" value="P-loop containing nucleoside triphosphate hydrolases"/>
    <property type="match status" value="1"/>
</dbReference>
<comment type="catalytic activity">
    <reaction evidence="7">
        <text>GTP + H2O = GDP + phosphate + H(+)</text>
        <dbReference type="Rhea" id="RHEA:19669"/>
        <dbReference type="ChEBI" id="CHEBI:15377"/>
        <dbReference type="ChEBI" id="CHEBI:15378"/>
        <dbReference type="ChEBI" id="CHEBI:37565"/>
        <dbReference type="ChEBI" id="CHEBI:43474"/>
        <dbReference type="ChEBI" id="CHEBI:58189"/>
    </reaction>
    <physiologicalReaction direction="left-to-right" evidence="7">
        <dbReference type="Rhea" id="RHEA:19670"/>
    </physiologicalReaction>
</comment>
<accession>A0A9W7ZWZ6</accession>
<dbReference type="InterPro" id="IPR051316">
    <property type="entry name" value="Zinc-reg_GTPase_activator"/>
</dbReference>
<dbReference type="CDD" id="cd03112">
    <property type="entry name" value="CobW-like"/>
    <property type="match status" value="1"/>
</dbReference>
<feature type="region of interest" description="Disordered" evidence="8">
    <location>
        <begin position="339"/>
        <end position="371"/>
    </location>
</feature>
<proteinExistence type="inferred from homology"/>
<dbReference type="Gene3D" id="3.30.1220.10">
    <property type="entry name" value="CobW-like, C-terminal domain"/>
    <property type="match status" value="1"/>
</dbReference>
<dbReference type="Proteomes" id="UP001150538">
    <property type="component" value="Unassembled WGS sequence"/>
</dbReference>
<dbReference type="GO" id="GO:0005737">
    <property type="term" value="C:cytoplasm"/>
    <property type="evidence" value="ECO:0007669"/>
    <property type="project" value="TreeGrafter"/>
</dbReference>